<protein>
    <submittedName>
        <fullName evidence="1">Uncharacterized protein</fullName>
    </submittedName>
</protein>
<comment type="caution">
    <text evidence="1">The sequence shown here is derived from an EMBL/GenBank/DDBJ whole genome shotgun (WGS) entry which is preliminary data.</text>
</comment>
<keyword evidence="2" id="KW-1185">Reference proteome</keyword>
<dbReference type="Proteomes" id="UP000740926">
    <property type="component" value="Unassembled WGS sequence"/>
</dbReference>
<dbReference type="AlphaFoldDB" id="A0A9P6XRW6"/>
<dbReference type="EMBL" id="JAANIU010011244">
    <property type="protein sequence ID" value="KAG1531176.1"/>
    <property type="molecule type" value="Genomic_DNA"/>
</dbReference>
<organism evidence="1 2">
    <name type="scientific">Rhizopus delemar</name>
    <dbReference type="NCBI Taxonomy" id="936053"/>
    <lineage>
        <taxon>Eukaryota</taxon>
        <taxon>Fungi</taxon>
        <taxon>Fungi incertae sedis</taxon>
        <taxon>Mucoromycota</taxon>
        <taxon>Mucoromycotina</taxon>
        <taxon>Mucoromycetes</taxon>
        <taxon>Mucorales</taxon>
        <taxon>Mucorineae</taxon>
        <taxon>Rhizopodaceae</taxon>
        <taxon>Rhizopus</taxon>
    </lineage>
</organism>
<reference evidence="1 2" key="1">
    <citation type="journal article" date="2020" name="Microb. Genom.">
        <title>Genetic diversity of clinical and environmental Mucorales isolates obtained from an investigation of mucormycosis cases among solid organ transplant recipients.</title>
        <authorList>
            <person name="Nguyen M.H."/>
            <person name="Kaul D."/>
            <person name="Muto C."/>
            <person name="Cheng S.J."/>
            <person name="Richter R.A."/>
            <person name="Bruno V.M."/>
            <person name="Liu G."/>
            <person name="Beyhan S."/>
            <person name="Sundermann A.J."/>
            <person name="Mounaud S."/>
            <person name="Pasculle A.W."/>
            <person name="Nierman W.C."/>
            <person name="Driscoll E."/>
            <person name="Cumbie R."/>
            <person name="Clancy C.J."/>
            <person name="Dupont C.L."/>
        </authorList>
    </citation>
    <scope>NUCLEOTIDE SEQUENCE [LARGE SCALE GENOMIC DNA]</scope>
    <source>
        <strain evidence="1 2">GL24</strain>
    </source>
</reference>
<accession>A0A9P6XRW6</accession>
<evidence type="ECO:0000313" key="2">
    <source>
        <dbReference type="Proteomes" id="UP000740926"/>
    </source>
</evidence>
<sequence length="70" mass="7742">MPGMRSVGAQSRLSDPHERPRILRTGIGRARLRARCRPEAGDRPLAALLRRMAQVQVDALERAEEAAEPA</sequence>
<name>A0A9P6XRW6_9FUNG</name>
<proteinExistence type="predicted"/>
<gene>
    <name evidence="1" type="ORF">G6F50_016846</name>
</gene>
<evidence type="ECO:0000313" key="1">
    <source>
        <dbReference type="EMBL" id="KAG1531176.1"/>
    </source>
</evidence>